<sequence>MKCRVFACLLLCLLLPLSAFSADPLAAWQPKFDPSKAEYTYLLSTVAHPAIEGGTVGYRIRDRVWEESNGRLYVDYRPISQLGGEKDVLRKLQMGAIQGMLCSSVLAPNVSPRLGIVNLPFLIDSFAKLDQFRSNEELFREFGADADKKGIKVVDFTGYGSYGWATKTPVKSIDEAKQQLFRIAQAPVNVDLYKAWGFQFTVMPWADVPQALQTGVISALDHTPIVCNITKKFTVAKAYTSIDYAQGLYVHLMNKRWFNSLPEDLQQILLTAITEESVKVRALTEKQQLDQIAAAKANGIVFNQLPVEEKNKLVELAEPVVQKWAKEIGSDYLDKVRTALQ</sequence>
<organism evidence="3 4">
    <name type="scientific">Malonomonas rubra DSM 5091</name>
    <dbReference type="NCBI Taxonomy" id="1122189"/>
    <lineage>
        <taxon>Bacteria</taxon>
        <taxon>Pseudomonadati</taxon>
        <taxon>Thermodesulfobacteriota</taxon>
        <taxon>Desulfuromonadia</taxon>
        <taxon>Desulfuromonadales</taxon>
        <taxon>Geopsychrobacteraceae</taxon>
        <taxon>Malonomonas</taxon>
    </lineage>
</organism>
<dbReference type="STRING" id="1122189.SAMN02745165_02188"/>
<dbReference type="Pfam" id="PF03480">
    <property type="entry name" value="DctP"/>
    <property type="match status" value="1"/>
</dbReference>
<dbReference type="CDD" id="cd13603">
    <property type="entry name" value="PBP2_TRAP_Siap_TeaA_like"/>
    <property type="match status" value="1"/>
</dbReference>
<dbReference type="RefSeq" id="WP_072908765.1">
    <property type="nucleotide sequence ID" value="NZ_FQZT01000007.1"/>
</dbReference>
<feature type="signal peptide" evidence="2">
    <location>
        <begin position="1"/>
        <end position="21"/>
    </location>
</feature>
<gene>
    <name evidence="3" type="ORF">SAMN02745165_02188</name>
</gene>
<dbReference type="Proteomes" id="UP000184171">
    <property type="component" value="Unassembled WGS sequence"/>
</dbReference>
<reference evidence="3 4" key="1">
    <citation type="submission" date="2016-11" db="EMBL/GenBank/DDBJ databases">
        <authorList>
            <person name="Jaros S."/>
            <person name="Januszkiewicz K."/>
            <person name="Wedrychowicz H."/>
        </authorList>
    </citation>
    <scope>NUCLEOTIDE SEQUENCE [LARGE SCALE GENOMIC DNA]</scope>
    <source>
        <strain evidence="3 4">DSM 5091</strain>
    </source>
</reference>
<dbReference type="NCBIfam" id="NF037995">
    <property type="entry name" value="TRAP_S1"/>
    <property type="match status" value="1"/>
</dbReference>
<proteinExistence type="predicted"/>
<evidence type="ECO:0000313" key="4">
    <source>
        <dbReference type="Proteomes" id="UP000184171"/>
    </source>
</evidence>
<evidence type="ECO:0000313" key="3">
    <source>
        <dbReference type="EMBL" id="SHJ36125.1"/>
    </source>
</evidence>
<dbReference type="GO" id="GO:0055085">
    <property type="term" value="P:transmembrane transport"/>
    <property type="evidence" value="ECO:0007669"/>
    <property type="project" value="InterPro"/>
</dbReference>
<keyword evidence="1 2" id="KW-0732">Signal</keyword>
<dbReference type="PANTHER" id="PTHR33376">
    <property type="match status" value="1"/>
</dbReference>
<dbReference type="InterPro" id="IPR038404">
    <property type="entry name" value="TRAP_DctP_sf"/>
</dbReference>
<protein>
    <submittedName>
        <fullName evidence="3">TRAP-type C4-dicarboxylate transport system, substrate-binding protein</fullName>
    </submittedName>
</protein>
<feature type="chain" id="PRO_5012522642" evidence="2">
    <location>
        <begin position="22"/>
        <end position="341"/>
    </location>
</feature>
<evidence type="ECO:0000256" key="1">
    <source>
        <dbReference type="ARBA" id="ARBA00022729"/>
    </source>
</evidence>
<name>A0A1M6INU6_MALRU</name>
<dbReference type="InterPro" id="IPR018389">
    <property type="entry name" value="DctP_fam"/>
</dbReference>
<dbReference type="AlphaFoldDB" id="A0A1M6INU6"/>
<dbReference type="EMBL" id="FQZT01000007">
    <property type="protein sequence ID" value="SHJ36125.1"/>
    <property type="molecule type" value="Genomic_DNA"/>
</dbReference>
<dbReference type="OrthoDB" id="5401313at2"/>
<keyword evidence="4" id="KW-1185">Reference proteome</keyword>
<evidence type="ECO:0000256" key="2">
    <source>
        <dbReference type="SAM" id="SignalP"/>
    </source>
</evidence>
<accession>A0A1M6INU6</accession>
<dbReference type="PANTHER" id="PTHR33376:SF4">
    <property type="entry name" value="SIALIC ACID-BINDING PERIPLASMIC PROTEIN SIAP"/>
    <property type="match status" value="1"/>
</dbReference>
<dbReference type="Gene3D" id="3.40.190.170">
    <property type="entry name" value="Bacterial extracellular solute-binding protein, family 7"/>
    <property type="match status" value="1"/>
</dbReference>